<dbReference type="GO" id="GO:0000963">
    <property type="term" value="P:mitochondrial RNA processing"/>
    <property type="evidence" value="ECO:0007669"/>
    <property type="project" value="TreeGrafter"/>
</dbReference>
<dbReference type="GO" id="GO:0035770">
    <property type="term" value="C:ribonucleoprotein granule"/>
    <property type="evidence" value="ECO:0007669"/>
    <property type="project" value="TreeGrafter"/>
</dbReference>
<dbReference type="GO" id="GO:0003723">
    <property type="term" value="F:RNA binding"/>
    <property type="evidence" value="ECO:0007669"/>
    <property type="project" value="TreeGrafter"/>
</dbReference>
<feature type="non-terminal residue" evidence="2">
    <location>
        <position position="213"/>
    </location>
</feature>
<dbReference type="InterPro" id="IPR058917">
    <property type="entry name" value="RESC6_dom"/>
</dbReference>
<reference evidence="2" key="1">
    <citation type="submission" date="2014-11" db="EMBL/GenBank/DDBJ databases">
        <authorList>
            <person name="Otto D Thomas"/>
            <person name="Naeem Raeece"/>
        </authorList>
    </citation>
    <scope>NUCLEOTIDE SEQUENCE</scope>
</reference>
<dbReference type="AlphaFoldDB" id="A0A0G4H8R1"/>
<dbReference type="InterPro" id="IPR050870">
    <property type="entry name" value="FAST_kinase"/>
</dbReference>
<dbReference type="PANTHER" id="PTHR21228">
    <property type="entry name" value="FAST LEU-RICH DOMAIN-CONTAINING"/>
    <property type="match status" value="1"/>
</dbReference>
<dbReference type="EMBL" id="CDMZ01001982">
    <property type="protein sequence ID" value="CEM40084.1"/>
    <property type="molecule type" value="Genomic_DNA"/>
</dbReference>
<name>A0A0G4H8R1_9ALVE</name>
<dbReference type="Pfam" id="PF26188">
    <property type="entry name" value="RESC6"/>
    <property type="match status" value="1"/>
</dbReference>
<evidence type="ECO:0000313" key="2">
    <source>
        <dbReference type="EMBL" id="CEM40084.1"/>
    </source>
</evidence>
<accession>A0A0G4H8R1</accession>
<protein>
    <recommendedName>
        <fullName evidence="1">RNA-editing substrate-binding complex 6 protein domain-containing protein</fullName>
    </recommendedName>
</protein>
<evidence type="ECO:0000259" key="1">
    <source>
        <dbReference type="Pfam" id="PF26188"/>
    </source>
</evidence>
<gene>
    <name evidence="2" type="ORF">Cvel_25101</name>
</gene>
<feature type="domain" description="RNA-editing substrate-binding complex 6 protein" evidence="1">
    <location>
        <begin position="58"/>
        <end position="173"/>
    </location>
</feature>
<dbReference type="PANTHER" id="PTHR21228:SF40">
    <property type="entry name" value="LD45607P"/>
    <property type="match status" value="1"/>
</dbReference>
<organism evidence="2">
    <name type="scientific">Chromera velia CCMP2878</name>
    <dbReference type="NCBI Taxonomy" id="1169474"/>
    <lineage>
        <taxon>Eukaryota</taxon>
        <taxon>Sar</taxon>
        <taxon>Alveolata</taxon>
        <taxon>Colpodellida</taxon>
        <taxon>Chromeraceae</taxon>
        <taxon>Chromera</taxon>
    </lineage>
</organism>
<proteinExistence type="predicted"/>
<dbReference type="GO" id="GO:0044528">
    <property type="term" value="P:regulation of mitochondrial mRNA stability"/>
    <property type="evidence" value="ECO:0007669"/>
    <property type="project" value="TreeGrafter"/>
</dbReference>
<sequence length="213" mass="23520">MRLCLPLRAILDPCTSVPDPISTLPAHALARSVRRAVVEERRELALWKQYAERAKAVVTSMQPSDMANIALGFARMRYRDKELLSAVARQAPLSLAAFSGEDLSRLLGSFAKLKQPNDLIFLLSAREVARKAAFLTPRQLSEILFAYTSLGYQHAYMFDSLKRRAFETAGSFQPWDLCLFLSGCAKALQQAGDTGVPSVLSDGRLVTLVTSEV</sequence>
<dbReference type="GO" id="GO:0005759">
    <property type="term" value="C:mitochondrial matrix"/>
    <property type="evidence" value="ECO:0007669"/>
    <property type="project" value="TreeGrafter"/>
</dbReference>